<keyword evidence="2" id="KW-1185">Reference proteome</keyword>
<dbReference type="PaxDb" id="29760-VIT_05s0029g01500.t01"/>
<accession>D7SNH5</accession>
<protein>
    <submittedName>
        <fullName evidence="1">Uncharacterized protein</fullName>
    </submittedName>
</protein>
<organism evidence="1 2">
    <name type="scientific">Vitis vinifera</name>
    <name type="common">Grape</name>
    <dbReference type="NCBI Taxonomy" id="29760"/>
    <lineage>
        <taxon>Eukaryota</taxon>
        <taxon>Viridiplantae</taxon>
        <taxon>Streptophyta</taxon>
        <taxon>Embryophyta</taxon>
        <taxon>Tracheophyta</taxon>
        <taxon>Spermatophyta</taxon>
        <taxon>Magnoliopsida</taxon>
        <taxon>eudicotyledons</taxon>
        <taxon>Gunneridae</taxon>
        <taxon>Pentapetalae</taxon>
        <taxon>rosids</taxon>
        <taxon>Vitales</taxon>
        <taxon>Vitaceae</taxon>
        <taxon>Viteae</taxon>
        <taxon>Vitis</taxon>
    </lineage>
</organism>
<proteinExistence type="predicted"/>
<name>D7SNH5_VITVI</name>
<evidence type="ECO:0000313" key="2">
    <source>
        <dbReference type="Proteomes" id="UP000009183"/>
    </source>
</evidence>
<reference evidence="2" key="1">
    <citation type="journal article" date="2007" name="Nature">
        <title>The grapevine genome sequence suggests ancestral hexaploidization in major angiosperm phyla.</title>
        <authorList>
            <consortium name="The French-Italian Public Consortium for Grapevine Genome Characterization."/>
            <person name="Jaillon O."/>
            <person name="Aury J.-M."/>
            <person name="Noel B."/>
            <person name="Policriti A."/>
            <person name="Clepet C."/>
            <person name="Casagrande A."/>
            <person name="Choisne N."/>
            <person name="Aubourg S."/>
            <person name="Vitulo N."/>
            <person name="Jubin C."/>
            <person name="Vezzi A."/>
            <person name="Legeai F."/>
            <person name="Hugueney P."/>
            <person name="Dasilva C."/>
            <person name="Horner D."/>
            <person name="Mica E."/>
            <person name="Jublot D."/>
            <person name="Poulain J."/>
            <person name="Bruyere C."/>
            <person name="Billault A."/>
            <person name="Segurens B."/>
            <person name="Gouyvenoux M."/>
            <person name="Ugarte E."/>
            <person name="Cattonaro F."/>
            <person name="Anthouard V."/>
            <person name="Vico V."/>
            <person name="Del Fabbro C."/>
            <person name="Alaux M."/>
            <person name="Di Gaspero G."/>
            <person name="Dumas V."/>
            <person name="Felice N."/>
            <person name="Paillard S."/>
            <person name="Juman I."/>
            <person name="Moroldo M."/>
            <person name="Scalabrin S."/>
            <person name="Canaguier A."/>
            <person name="Le Clainche I."/>
            <person name="Malacrida G."/>
            <person name="Durand E."/>
            <person name="Pesole G."/>
            <person name="Laucou V."/>
            <person name="Chatelet P."/>
            <person name="Merdinoglu D."/>
            <person name="Delledonne M."/>
            <person name="Pezzotti M."/>
            <person name="Lecharny A."/>
            <person name="Scarpelli C."/>
            <person name="Artiguenave F."/>
            <person name="Pe M.E."/>
            <person name="Valle G."/>
            <person name="Morgante M."/>
            <person name="Caboche M."/>
            <person name="Adam-Blondon A.-F."/>
            <person name="Weissenbach J."/>
            <person name="Quetier F."/>
            <person name="Wincker P."/>
        </authorList>
    </citation>
    <scope>NUCLEOTIDE SEQUENCE [LARGE SCALE GENOMIC DNA]</scope>
    <source>
        <strain evidence="2">cv. Pinot noir / PN40024</strain>
    </source>
</reference>
<dbReference type="Proteomes" id="UP000009183">
    <property type="component" value="Chromosome 5"/>
</dbReference>
<dbReference type="EMBL" id="FN594958">
    <property type="protein sequence ID" value="CBI17204.3"/>
    <property type="molecule type" value="Genomic_DNA"/>
</dbReference>
<gene>
    <name evidence="1" type="ordered locus">VIT_05s0029g01500</name>
</gene>
<dbReference type="HOGENOM" id="CLU_2946370_0_0_1"/>
<evidence type="ECO:0000313" key="1">
    <source>
        <dbReference type="EMBL" id="CBI17204.3"/>
    </source>
</evidence>
<sequence>MENSLIYFASPHPRTVERPDNNVESNMMEDVDQLCGGEEALKSSPLSLIYFSLVSFLYIN</sequence>
<dbReference type="InParanoid" id="D7SNH5"/>
<dbReference type="AlphaFoldDB" id="D7SNH5"/>